<dbReference type="RefSeq" id="WP_139202286.1">
    <property type="nucleotide sequence ID" value="NZ_FOAF01000004.1"/>
</dbReference>
<dbReference type="EMBL" id="FOAF01000004">
    <property type="protein sequence ID" value="SEL85915.1"/>
    <property type="molecule type" value="Genomic_DNA"/>
</dbReference>
<evidence type="ECO:0000313" key="2">
    <source>
        <dbReference type="EMBL" id="SEL85915.1"/>
    </source>
</evidence>
<name>A0A1H7TMW6_OLID1</name>
<dbReference type="AlphaFoldDB" id="A0A1H7TMW6"/>
<keyword evidence="3" id="KW-1185">Reference proteome</keyword>
<dbReference type="Gene3D" id="3.40.50.300">
    <property type="entry name" value="P-loop containing nucleotide triphosphate hydrolases"/>
    <property type="match status" value="1"/>
</dbReference>
<feature type="transmembrane region" description="Helical" evidence="1">
    <location>
        <begin position="21"/>
        <end position="44"/>
    </location>
</feature>
<keyword evidence="1" id="KW-0472">Membrane</keyword>
<gene>
    <name evidence="2" type="ORF">SAMN05661044_03598</name>
</gene>
<protein>
    <submittedName>
        <fullName evidence="2">Uncharacterized protein</fullName>
    </submittedName>
</protein>
<dbReference type="OrthoDB" id="793460at2"/>
<evidence type="ECO:0000313" key="3">
    <source>
        <dbReference type="Proteomes" id="UP000199421"/>
    </source>
</evidence>
<evidence type="ECO:0000256" key="1">
    <source>
        <dbReference type="SAM" id="Phobius"/>
    </source>
</evidence>
<keyword evidence="1" id="KW-1133">Transmembrane helix</keyword>
<keyword evidence="1" id="KW-0812">Transmembrane</keyword>
<reference evidence="3" key="1">
    <citation type="submission" date="2016-10" db="EMBL/GenBank/DDBJ databases">
        <authorList>
            <person name="Varghese N."/>
            <person name="Submissions S."/>
        </authorList>
    </citation>
    <scope>NUCLEOTIDE SEQUENCE [LARGE SCALE GENOMIC DNA]</scope>
    <source>
        <strain evidence="3">DSM 18733</strain>
    </source>
</reference>
<proteinExistence type="predicted"/>
<dbReference type="Proteomes" id="UP000199421">
    <property type="component" value="Unassembled WGS sequence"/>
</dbReference>
<feature type="transmembrane region" description="Helical" evidence="1">
    <location>
        <begin position="278"/>
        <end position="299"/>
    </location>
</feature>
<sequence>MQSRRYERTTVIAKESIRSYVSSRSVVLFCTAVILGAVIFYFLFFSNSPLSNHSQEEKKFTPQASLLKLEDSIAVTNKKVEQLDLAINKELQKEEPVLKKPAPKQVSEFNKQLLIKKIDAILRYLKTPLNQFNQLPTYFINNPNLEKQIKDYNTEQVKIAKEYQAKSKYDTSFFDSLSFLQRNLIEKLIAEKDMLARRPVQRKVEVTNKRTTSKRLNELLRERGAMLDIYADQLERYQKKLDNMTVVQLSNPSIPNLDQSTKNTRTTAHQINRIVSSWLFIAIPLFLLSFSVPFFIILFKKYTSPFVKRLEDVEVPSSEKFITLALNKNVNEELIAFNYERFVKEVKRLKKSKHAIVAFYSVGAGDQKQIISRQLGVLLSKLGNLVLTISLLDQSNDKEQHENIYSLSDFTANADAIKERLLKTTNDQPYHQINIKVDNSLIEQEPQATHGLKFYWTLQHYLTKTTFKKDLLAFKKHFDYVIIDTPDFMQLDSSLLFIPSKNININVFKADKTERASANLLCKLNDNESIPTINVIDFSQDHLN</sequence>
<dbReference type="STRING" id="407022.SAMN05661044_03598"/>
<accession>A0A1H7TMW6</accession>
<organism evidence="2 3">
    <name type="scientific">Olivibacter domesticus</name>
    <name type="common">Pseudosphingobacterium domesticum</name>
    <dbReference type="NCBI Taxonomy" id="407022"/>
    <lineage>
        <taxon>Bacteria</taxon>
        <taxon>Pseudomonadati</taxon>
        <taxon>Bacteroidota</taxon>
        <taxon>Sphingobacteriia</taxon>
        <taxon>Sphingobacteriales</taxon>
        <taxon>Sphingobacteriaceae</taxon>
        <taxon>Olivibacter</taxon>
    </lineage>
</organism>
<dbReference type="InterPro" id="IPR027417">
    <property type="entry name" value="P-loop_NTPase"/>
</dbReference>